<name>K9YIQ8_CYASC</name>
<dbReference type="PATRIC" id="fig|292563.3.peg.783"/>
<dbReference type="HOGENOM" id="CLU_1803799_0_0_3"/>
<sequence length="135" mass="15798">MERGLFWLPLLILFFWLAWSGKNEYQKLENYKVWAEDFDKSKYDIYAVLGKKGNMLTWGKPTAKGILNQSQFSLDDIKQINFLVKGKVVRVQDLSEKEEASLEFIHNQEQSIVIPFTQATLAGEWYEFLLKSLNV</sequence>
<dbReference type="STRING" id="292563.Cyast_0746"/>
<dbReference type="BioCyc" id="CSTA292563:G1353-751-MONOMER"/>
<organism evidence="1 2">
    <name type="scientific">Cyanobacterium stanieri (strain ATCC 29140 / PCC 7202)</name>
    <dbReference type="NCBI Taxonomy" id="292563"/>
    <lineage>
        <taxon>Bacteria</taxon>
        <taxon>Bacillati</taxon>
        <taxon>Cyanobacteriota</taxon>
        <taxon>Cyanophyceae</taxon>
        <taxon>Oscillatoriophycideae</taxon>
        <taxon>Chroococcales</taxon>
        <taxon>Geminocystaceae</taxon>
        <taxon>Cyanobacterium</taxon>
    </lineage>
</organism>
<dbReference type="AlphaFoldDB" id="K9YIQ8"/>
<reference evidence="2" key="1">
    <citation type="journal article" date="2013" name="Proc. Natl. Acad. Sci. U.S.A.">
        <title>Improving the coverage of the cyanobacterial phylum using diversity-driven genome sequencing.</title>
        <authorList>
            <person name="Shih P.M."/>
            <person name="Wu D."/>
            <person name="Latifi A."/>
            <person name="Axen S.D."/>
            <person name="Fewer D.P."/>
            <person name="Talla E."/>
            <person name="Calteau A."/>
            <person name="Cai F."/>
            <person name="Tandeau de Marsac N."/>
            <person name="Rippka R."/>
            <person name="Herdman M."/>
            <person name="Sivonen K."/>
            <person name="Coursin T."/>
            <person name="Laurent T."/>
            <person name="Goodwin L."/>
            <person name="Nolan M."/>
            <person name="Davenport K.W."/>
            <person name="Han C.S."/>
            <person name="Rubin E.M."/>
            <person name="Eisen J.A."/>
            <person name="Woyke T."/>
            <person name="Gugger M."/>
            <person name="Kerfeld C.A."/>
        </authorList>
    </citation>
    <scope>NUCLEOTIDE SEQUENCE [LARGE SCALE GENOMIC DNA]</scope>
    <source>
        <strain evidence="2">ATCC 29140 / PCC 7202</strain>
    </source>
</reference>
<dbReference type="Proteomes" id="UP000010483">
    <property type="component" value="Chromosome"/>
</dbReference>
<keyword evidence="2" id="KW-1185">Reference proteome</keyword>
<dbReference type="EMBL" id="CP003940">
    <property type="protein sequence ID" value="AFZ46719.1"/>
    <property type="molecule type" value="Genomic_DNA"/>
</dbReference>
<evidence type="ECO:0000313" key="2">
    <source>
        <dbReference type="Proteomes" id="UP000010483"/>
    </source>
</evidence>
<evidence type="ECO:0000313" key="1">
    <source>
        <dbReference type="EMBL" id="AFZ46719.1"/>
    </source>
</evidence>
<accession>K9YIQ8</accession>
<dbReference type="KEGG" id="csn:Cyast_0746"/>
<protein>
    <submittedName>
        <fullName evidence="1">Uncharacterized protein</fullName>
    </submittedName>
</protein>
<proteinExistence type="predicted"/>
<dbReference type="eggNOG" id="ENOG5031GFC">
    <property type="taxonomic scope" value="Bacteria"/>
</dbReference>
<gene>
    <name evidence="1" type="ordered locus">Cyast_0746</name>
</gene>